<name>A0AAQ4EVL0_AMBAM</name>
<evidence type="ECO:0008006" key="3">
    <source>
        <dbReference type="Google" id="ProtNLM"/>
    </source>
</evidence>
<protein>
    <recommendedName>
        <fullName evidence="3">Ran gtpase-activating protein</fullName>
    </recommendedName>
</protein>
<dbReference type="Proteomes" id="UP001321473">
    <property type="component" value="Unassembled WGS sequence"/>
</dbReference>
<comment type="caution">
    <text evidence="1">The sequence shown here is derived from an EMBL/GenBank/DDBJ whole genome shotgun (WGS) entry which is preliminary data.</text>
</comment>
<dbReference type="Gene3D" id="3.80.10.10">
    <property type="entry name" value="Ribonuclease Inhibitor"/>
    <property type="match status" value="3"/>
</dbReference>
<gene>
    <name evidence="1" type="ORF">V5799_019910</name>
</gene>
<dbReference type="SUPFAM" id="SSF52047">
    <property type="entry name" value="RNI-like"/>
    <property type="match status" value="1"/>
</dbReference>
<evidence type="ECO:0000313" key="1">
    <source>
        <dbReference type="EMBL" id="KAK8778751.1"/>
    </source>
</evidence>
<accession>A0AAQ4EVL0</accession>
<dbReference type="InterPro" id="IPR032675">
    <property type="entry name" value="LRR_dom_sf"/>
</dbReference>
<dbReference type="PANTHER" id="PTHR47679:SF1">
    <property type="entry name" value="PROTEIN TORNADO 1"/>
    <property type="match status" value="1"/>
</dbReference>
<dbReference type="EMBL" id="JARKHS020010450">
    <property type="protein sequence ID" value="KAK8778751.1"/>
    <property type="molecule type" value="Genomic_DNA"/>
</dbReference>
<evidence type="ECO:0000313" key="2">
    <source>
        <dbReference type="Proteomes" id="UP001321473"/>
    </source>
</evidence>
<dbReference type="PANTHER" id="PTHR47679">
    <property type="entry name" value="PROTEIN TORNADO 1"/>
    <property type="match status" value="1"/>
</dbReference>
<reference evidence="1 2" key="1">
    <citation type="journal article" date="2023" name="Arcadia Sci">
        <title>De novo assembly of a long-read Amblyomma americanum tick genome.</title>
        <authorList>
            <person name="Chou S."/>
            <person name="Poskanzer K.E."/>
            <person name="Rollins M."/>
            <person name="Thuy-Boun P.S."/>
        </authorList>
    </citation>
    <scope>NUCLEOTIDE SEQUENCE [LARGE SCALE GENOMIC DNA]</scope>
    <source>
        <strain evidence="1">F_SG_1</strain>
        <tissue evidence="1">Salivary glands</tissue>
    </source>
</reference>
<sequence length="816" mass="91564">MTPVAHACTSSRFTATTSHLTSQVKSPGRSSARHSSSACCTHFAACQWPASSRRRPSNGTINREAARSTLRKRAMEARQNALLRYLEGLGLRLRRVPSVLRSLVSVTTEFQWNGVPFPTTCTHNLGGQQVCRVLRDLPVWNELLSFLKAELREVSPGKLVVSRLQNPYAFGWMHEERLLEHAAALFQRLLANHRCVVAVDVDCSAFDRHYKHFCDALRLSTSLKTLRLVGKSEPQFIVGGKEPQCSEICDLIVAVCEACQLEELECNEMSLLESGSTVQARFAEFVRKSTTLKTLSVTDLTWRTDHKVNMEPLLENSSVTKLTIDGACLATGCGASFFSYLARNSVLTELTVVKQSRHSPCNVEPLFKGLEKNSVLQKLTLRRFVFDLADASLVSGALIANTSLREVDFSSCEWSFMNPWLSPGSLKQLAVQDAQAVWGEWWRVQLFVDALRGSTSLQKLVFGQNYFQDHELRRLLAAVKESETLCELRFDQLNHDSFWEFCEVLRETDTVGKVTVRQCYSNAACFADSLKRCELLPAVTSHSFRFLNTAYLQEICSALALHDSITAIHLRIDPLQHVIDEQCASSIATYLSSTTTLKEIYIDISATNASLNQVIVTGLSKNRSLERLGMYSCSLHDSDMHAFSDWLQQSRTLYCLSCSFVCPTMSCFLMNNLAERLRSSYTLTSLDIERYLGFWQGVKNLLIRNALLTERAAHFALGSTLKECAAAFELVSWHPLVLDKVCQLAAVSTEEAKRMVVKSKRRLSKDFWQLAGVVKEELRCHERGDGKVQIDQLGTDAWLAIHRFLSVTDVVDSPST</sequence>
<proteinExistence type="predicted"/>
<dbReference type="AlphaFoldDB" id="A0AAQ4EVL0"/>
<keyword evidence="2" id="KW-1185">Reference proteome</keyword>
<organism evidence="1 2">
    <name type="scientific">Amblyomma americanum</name>
    <name type="common">Lone star tick</name>
    <dbReference type="NCBI Taxonomy" id="6943"/>
    <lineage>
        <taxon>Eukaryota</taxon>
        <taxon>Metazoa</taxon>
        <taxon>Ecdysozoa</taxon>
        <taxon>Arthropoda</taxon>
        <taxon>Chelicerata</taxon>
        <taxon>Arachnida</taxon>
        <taxon>Acari</taxon>
        <taxon>Parasitiformes</taxon>
        <taxon>Ixodida</taxon>
        <taxon>Ixodoidea</taxon>
        <taxon>Ixodidae</taxon>
        <taxon>Amblyomminae</taxon>
        <taxon>Amblyomma</taxon>
    </lineage>
</organism>